<organism evidence="3 4">
    <name type="scientific">Prorocentrum cordatum</name>
    <dbReference type="NCBI Taxonomy" id="2364126"/>
    <lineage>
        <taxon>Eukaryota</taxon>
        <taxon>Sar</taxon>
        <taxon>Alveolata</taxon>
        <taxon>Dinophyceae</taxon>
        <taxon>Prorocentrales</taxon>
        <taxon>Prorocentraceae</taxon>
        <taxon>Prorocentrum</taxon>
    </lineage>
</organism>
<name>A0ABN9TTX9_9DINO</name>
<feature type="domain" description="J" evidence="2">
    <location>
        <begin position="42"/>
        <end position="108"/>
    </location>
</feature>
<comment type="caution">
    <text evidence="3">The sequence shown here is derived from an EMBL/GenBank/DDBJ whole genome shotgun (WGS) entry which is preliminary data.</text>
</comment>
<keyword evidence="4" id="KW-1185">Reference proteome</keyword>
<sequence>MESHSNSMLWGTYVILVIAMRSRLAQAAQSRLPHNMPARDDDLYGLLGVSRAATDADIRKAYLQAALRWHPDKNPDEQERAEDMFKRLARAYHVLSSARLRAAYDQSGLTGLGAEAWSTDPGSSMDMAFDYP</sequence>
<dbReference type="PROSITE" id="PS50076">
    <property type="entry name" value="DNAJ_2"/>
    <property type="match status" value="1"/>
</dbReference>
<dbReference type="SMART" id="SM00271">
    <property type="entry name" value="DnaJ"/>
    <property type="match status" value="1"/>
</dbReference>
<dbReference type="Gene3D" id="1.10.287.110">
    <property type="entry name" value="DnaJ domain"/>
    <property type="match status" value="1"/>
</dbReference>
<dbReference type="CDD" id="cd06257">
    <property type="entry name" value="DnaJ"/>
    <property type="match status" value="1"/>
</dbReference>
<dbReference type="InterPro" id="IPR001623">
    <property type="entry name" value="DnaJ_domain"/>
</dbReference>
<gene>
    <name evidence="3" type="ORF">PCOR1329_LOCUS42283</name>
</gene>
<protein>
    <recommendedName>
        <fullName evidence="2">J domain-containing protein</fullName>
    </recommendedName>
</protein>
<dbReference type="EMBL" id="CAUYUJ010015077">
    <property type="protein sequence ID" value="CAK0849645.1"/>
    <property type="molecule type" value="Genomic_DNA"/>
</dbReference>
<proteinExistence type="predicted"/>
<dbReference type="Pfam" id="PF00226">
    <property type="entry name" value="DnaJ"/>
    <property type="match status" value="1"/>
</dbReference>
<dbReference type="SUPFAM" id="SSF46565">
    <property type="entry name" value="Chaperone J-domain"/>
    <property type="match status" value="1"/>
</dbReference>
<feature type="signal peptide" evidence="1">
    <location>
        <begin position="1"/>
        <end position="27"/>
    </location>
</feature>
<feature type="chain" id="PRO_5045987526" description="J domain-containing protein" evidence="1">
    <location>
        <begin position="28"/>
        <end position="132"/>
    </location>
</feature>
<dbReference type="PRINTS" id="PR00625">
    <property type="entry name" value="JDOMAIN"/>
</dbReference>
<evidence type="ECO:0000256" key="1">
    <source>
        <dbReference type="SAM" id="SignalP"/>
    </source>
</evidence>
<evidence type="ECO:0000313" key="4">
    <source>
        <dbReference type="Proteomes" id="UP001189429"/>
    </source>
</evidence>
<dbReference type="InterPro" id="IPR036869">
    <property type="entry name" value="J_dom_sf"/>
</dbReference>
<reference evidence="3" key="1">
    <citation type="submission" date="2023-10" db="EMBL/GenBank/DDBJ databases">
        <authorList>
            <person name="Chen Y."/>
            <person name="Shah S."/>
            <person name="Dougan E. K."/>
            <person name="Thang M."/>
            <person name="Chan C."/>
        </authorList>
    </citation>
    <scope>NUCLEOTIDE SEQUENCE [LARGE SCALE GENOMIC DNA]</scope>
</reference>
<keyword evidence="1" id="KW-0732">Signal</keyword>
<dbReference type="InterPro" id="IPR050817">
    <property type="entry name" value="DjlA_DnaK_co-chaperone"/>
</dbReference>
<dbReference type="Proteomes" id="UP001189429">
    <property type="component" value="Unassembled WGS sequence"/>
</dbReference>
<evidence type="ECO:0000313" key="3">
    <source>
        <dbReference type="EMBL" id="CAK0849645.1"/>
    </source>
</evidence>
<dbReference type="PANTHER" id="PTHR24074">
    <property type="entry name" value="CO-CHAPERONE PROTEIN DJLA"/>
    <property type="match status" value="1"/>
</dbReference>
<evidence type="ECO:0000259" key="2">
    <source>
        <dbReference type="PROSITE" id="PS50076"/>
    </source>
</evidence>
<accession>A0ABN9TTX9</accession>